<gene>
    <name evidence="3" type="ORF">DFH08DRAFT_815498</name>
</gene>
<evidence type="ECO:0000313" key="3">
    <source>
        <dbReference type="EMBL" id="KAJ7328723.1"/>
    </source>
</evidence>
<comment type="caution">
    <text evidence="3">The sequence shown here is derived from an EMBL/GenBank/DDBJ whole genome shotgun (WGS) entry which is preliminary data.</text>
</comment>
<accession>A0AAD6ZMA7</accession>
<reference evidence="3" key="1">
    <citation type="submission" date="2023-03" db="EMBL/GenBank/DDBJ databases">
        <title>Massive genome expansion in bonnet fungi (Mycena s.s.) driven by repeated elements and novel gene families across ecological guilds.</title>
        <authorList>
            <consortium name="Lawrence Berkeley National Laboratory"/>
            <person name="Harder C.B."/>
            <person name="Miyauchi S."/>
            <person name="Viragh M."/>
            <person name="Kuo A."/>
            <person name="Thoen E."/>
            <person name="Andreopoulos B."/>
            <person name="Lu D."/>
            <person name="Skrede I."/>
            <person name="Drula E."/>
            <person name="Henrissat B."/>
            <person name="Morin E."/>
            <person name="Kohler A."/>
            <person name="Barry K."/>
            <person name="LaButti K."/>
            <person name="Morin E."/>
            <person name="Salamov A."/>
            <person name="Lipzen A."/>
            <person name="Mereny Z."/>
            <person name="Hegedus B."/>
            <person name="Baldrian P."/>
            <person name="Stursova M."/>
            <person name="Weitz H."/>
            <person name="Taylor A."/>
            <person name="Grigoriev I.V."/>
            <person name="Nagy L.G."/>
            <person name="Martin F."/>
            <person name="Kauserud H."/>
        </authorList>
    </citation>
    <scope>NUCLEOTIDE SEQUENCE</scope>
    <source>
        <strain evidence="3">CBHHK002</strain>
    </source>
</reference>
<protein>
    <submittedName>
        <fullName evidence="3">Uncharacterized protein</fullName>
    </submittedName>
</protein>
<keyword evidence="4" id="KW-1185">Reference proteome</keyword>
<dbReference type="Proteomes" id="UP001218218">
    <property type="component" value="Unassembled WGS sequence"/>
</dbReference>
<evidence type="ECO:0000256" key="1">
    <source>
        <dbReference type="SAM" id="Coils"/>
    </source>
</evidence>
<feature type="region of interest" description="Disordered" evidence="2">
    <location>
        <begin position="1"/>
        <end position="31"/>
    </location>
</feature>
<name>A0AAD6ZMA7_9AGAR</name>
<dbReference type="AlphaFoldDB" id="A0AAD6ZMA7"/>
<evidence type="ECO:0000256" key="2">
    <source>
        <dbReference type="SAM" id="MobiDB-lite"/>
    </source>
</evidence>
<feature type="compositionally biased region" description="Basic residues" evidence="2">
    <location>
        <begin position="1"/>
        <end position="10"/>
    </location>
</feature>
<evidence type="ECO:0000313" key="4">
    <source>
        <dbReference type="Proteomes" id="UP001218218"/>
    </source>
</evidence>
<proteinExistence type="predicted"/>
<feature type="coiled-coil region" evidence="1">
    <location>
        <begin position="51"/>
        <end position="78"/>
    </location>
</feature>
<dbReference type="EMBL" id="JARIHO010000038">
    <property type="protein sequence ID" value="KAJ7328723.1"/>
    <property type="molecule type" value="Genomic_DNA"/>
</dbReference>
<keyword evidence="1" id="KW-0175">Coiled coil</keyword>
<organism evidence="3 4">
    <name type="scientific">Mycena albidolilacea</name>
    <dbReference type="NCBI Taxonomy" id="1033008"/>
    <lineage>
        <taxon>Eukaryota</taxon>
        <taxon>Fungi</taxon>
        <taxon>Dikarya</taxon>
        <taxon>Basidiomycota</taxon>
        <taxon>Agaricomycotina</taxon>
        <taxon>Agaricomycetes</taxon>
        <taxon>Agaricomycetidae</taxon>
        <taxon>Agaricales</taxon>
        <taxon>Marasmiineae</taxon>
        <taxon>Mycenaceae</taxon>
        <taxon>Mycena</taxon>
    </lineage>
</organism>
<sequence length="428" mass="47761">MTRPKKKTQAARHAIQSRHDPGSSGEDTPVEDLIPIPHLPIGRPRSLQAINAGLETDISQLQTDLKRLRSQHGALLDKTNTISLEHKSLKNLKRKAESTLGEELAKWCKWIRCLERDHDAKAGQELETIAALHSTLDNKSHQIAALQLASAHAQLHTRDTLILKLKSDVCERQSTLTTTRHQLLGARKRAHRAQTSLRNLKEKYNNLQTWRPTEHGEYTAKARELAHCLIHAGCAAGKVGLAVKSCAQAFGIVIRQNQFMSRRTVSWAINEGGKYGEIQLGMEIMNGEGFVGSSDGTSHHATTVESRHITFCVPLYAPDVDDTDKSTWTIRTRFLNLEQALDHTVQRQFDGAKEVASRIVNTYTCSPIAAQKQQTMHVDNYYRKKLGEMKDHAADGKKGFGLSVAHKEDIVIRDLGQDAIDDTDMETS</sequence>